<proteinExistence type="predicted"/>
<evidence type="ECO:0000313" key="1">
    <source>
        <dbReference type="EMBL" id="MPN06546.1"/>
    </source>
</evidence>
<accession>A0A645EYP1</accession>
<dbReference type="InterPro" id="IPR025589">
    <property type="entry name" value="Toprim_C_rpt"/>
</dbReference>
<dbReference type="AlphaFoldDB" id="A0A645EYP1"/>
<gene>
    <name evidence="1" type="ORF">SDC9_153802</name>
</gene>
<dbReference type="EMBL" id="VSSQ01052463">
    <property type="protein sequence ID" value="MPN06546.1"/>
    <property type="molecule type" value="Genomic_DNA"/>
</dbReference>
<reference evidence="1" key="1">
    <citation type="submission" date="2019-08" db="EMBL/GenBank/DDBJ databases">
        <authorList>
            <person name="Kucharzyk K."/>
            <person name="Murdoch R.W."/>
            <person name="Higgins S."/>
            <person name="Loffler F."/>
        </authorList>
    </citation>
    <scope>NUCLEOTIDE SEQUENCE</scope>
</reference>
<evidence type="ECO:0008006" key="2">
    <source>
        <dbReference type="Google" id="ProtNLM"/>
    </source>
</evidence>
<dbReference type="Pfam" id="PF13368">
    <property type="entry name" value="Toprim_C_rpt"/>
    <property type="match status" value="1"/>
</dbReference>
<organism evidence="1">
    <name type="scientific">bioreactor metagenome</name>
    <dbReference type="NCBI Taxonomy" id="1076179"/>
    <lineage>
        <taxon>unclassified sequences</taxon>
        <taxon>metagenomes</taxon>
        <taxon>ecological metagenomes</taxon>
    </lineage>
</organism>
<sequence>MDPRTIDLQNCIRLIEEHAKKEKEKFIKEFPKEGIQVLNGRFGAYIKKGKENFKIPKGTDPQSLELEEVLGIIEKSGTKKSKR</sequence>
<comment type="caution">
    <text evidence="1">The sequence shown here is derived from an EMBL/GenBank/DDBJ whole genome shotgun (WGS) entry which is preliminary data.</text>
</comment>
<protein>
    <recommendedName>
        <fullName evidence="2">DNA topoisomerase 1</fullName>
    </recommendedName>
</protein>
<name>A0A645EYP1_9ZZZZ</name>